<dbReference type="Proteomes" id="UP001216907">
    <property type="component" value="Unassembled WGS sequence"/>
</dbReference>
<reference evidence="2 3" key="1">
    <citation type="submission" date="2023-03" db="EMBL/GenBank/DDBJ databases">
        <title>Paludisphaera mucosa sp. nov. a novel planctomycete from northern fen.</title>
        <authorList>
            <person name="Ivanova A."/>
        </authorList>
    </citation>
    <scope>NUCLEOTIDE SEQUENCE [LARGE SCALE GENOMIC DNA]</scope>
    <source>
        <strain evidence="2 3">Pla2</strain>
    </source>
</reference>
<gene>
    <name evidence="2" type="ORF">PZE19_07585</name>
</gene>
<protein>
    <submittedName>
        <fullName evidence="2">Uncharacterized protein</fullName>
    </submittedName>
</protein>
<name>A0ABT6F8D0_9BACT</name>
<evidence type="ECO:0000313" key="2">
    <source>
        <dbReference type="EMBL" id="MDG3003625.1"/>
    </source>
</evidence>
<feature type="region of interest" description="Disordered" evidence="1">
    <location>
        <begin position="32"/>
        <end position="57"/>
    </location>
</feature>
<evidence type="ECO:0000256" key="1">
    <source>
        <dbReference type="SAM" id="MobiDB-lite"/>
    </source>
</evidence>
<feature type="compositionally biased region" description="Gly residues" evidence="1">
    <location>
        <begin position="578"/>
        <end position="600"/>
    </location>
</feature>
<comment type="caution">
    <text evidence="2">The sequence shown here is derived from an EMBL/GenBank/DDBJ whole genome shotgun (WGS) entry which is preliminary data.</text>
</comment>
<feature type="region of interest" description="Disordered" evidence="1">
    <location>
        <begin position="578"/>
        <end position="602"/>
    </location>
</feature>
<sequence length="717" mass="69073">MPPGGAPRAPPPSASILATIISTGTVAIRIPPHHRRERPGRFVGDIMSTSPKKTRHAFRPTLEGVPLEARVVLSGASAPSAMAFISALRTGQVGGLAGQTTTGDITSRQLLTTYRQQMQATQAAFRQYVDSQVATLYSQENLGADGRPTKQALADFSTTVSGALNATTLGISAQTALLPGSGRRLLTNVQDSLLGSRSGSLASKIGTLVNSGRGSASQRTFQTLLDRQINSAFATTTAQITSYVRTAPLNRLAVDPATGQRVSLSQYVGGQAAQQINNTFGTLANSVGANARSALFDSTGAYNAQAATAFQQQYANALGTAAYQTNNLLAVLPNSSSLRSQLQSSFFGGGTGTGVGTGVGTGTGTGVGTGTGTGTGTGVGTGTGAGTGAGLTNTNLFNALSGSLPTGTSPGGTTTPFDAAALNTAFQTNFTTAFQNLTTPINGFLGVASTGATGGGSQLPAGFFQNGATFPGLFGSQFSGSTFNNGFNNGFATTGTGFPGFGTAPSGFNTNFGTGFNGLIGNLNQQAGITLPTIGAGTGVGTGIGTGTGTVGAGTGTIGTGTGVGTIGTGTSTGTGSGVGTIGTGTGTVGTGTGTVGTGTGSIDTGAGTIPVGTGSIDTGAGTIPVGTGTVGAGTGTIGTGTDTTGTGTIGGVGSGTVVTPGTGTGSDGLGSINTGGAGTGSIGTGSTTVGGVGTDPTGTGMGGLGTGLGLGGSGLV</sequence>
<proteinExistence type="predicted"/>
<keyword evidence="3" id="KW-1185">Reference proteome</keyword>
<accession>A0ABT6F8D0</accession>
<dbReference type="RefSeq" id="WP_277859975.1">
    <property type="nucleotide sequence ID" value="NZ_JARRAG010000001.1"/>
</dbReference>
<organism evidence="2 3">
    <name type="scientific">Paludisphaera mucosa</name>
    <dbReference type="NCBI Taxonomy" id="3030827"/>
    <lineage>
        <taxon>Bacteria</taxon>
        <taxon>Pseudomonadati</taxon>
        <taxon>Planctomycetota</taxon>
        <taxon>Planctomycetia</taxon>
        <taxon>Isosphaerales</taxon>
        <taxon>Isosphaeraceae</taxon>
        <taxon>Paludisphaera</taxon>
    </lineage>
</organism>
<evidence type="ECO:0000313" key="3">
    <source>
        <dbReference type="Proteomes" id="UP001216907"/>
    </source>
</evidence>
<dbReference type="EMBL" id="JARRAG010000001">
    <property type="protein sequence ID" value="MDG3003625.1"/>
    <property type="molecule type" value="Genomic_DNA"/>
</dbReference>